<reference evidence="3" key="1">
    <citation type="journal article" date="2019" name="Int. J. Syst. Evol. Microbiol.">
        <title>The Global Catalogue of Microorganisms (GCM) 10K type strain sequencing project: providing services to taxonomists for standard genome sequencing and annotation.</title>
        <authorList>
            <consortium name="The Broad Institute Genomics Platform"/>
            <consortium name="The Broad Institute Genome Sequencing Center for Infectious Disease"/>
            <person name="Wu L."/>
            <person name="Ma J."/>
        </authorList>
    </citation>
    <scope>NUCLEOTIDE SEQUENCE [LARGE SCALE GENOMIC DNA]</scope>
    <source>
        <strain evidence="3">CGMCC 1.12286</strain>
    </source>
</reference>
<dbReference type="EC" id="2.3.-.-" evidence="2"/>
<keyword evidence="2" id="KW-0012">Acyltransferase</keyword>
<evidence type="ECO:0000313" key="2">
    <source>
        <dbReference type="EMBL" id="MFD1673806.1"/>
    </source>
</evidence>
<gene>
    <name evidence="2" type="ORF">ACFSB2_03665</name>
</gene>
<dbReference type="PANTHER" id="PTHR37817:SF1">
    <property type="entry name" value="N-ACETYLTRANSFERASE EIS"/>
    <property type="match status" value="1"/>
</dbReference>
<evidence type="ECO:0000313" key="3">
    <source>
        <dbReference type="Proteomes" id="UP001597079"/>
    </source>
</evidence>
<proteinExistence type="predicted"/>
<protein>
    <submittedName>
        <fullName evidence="2">GNAT family N-acetyltransferase</fullName>
        <ecNumber evidence="2">2.3.-.-</ecNumber>
    </submittedName>
</protein>
<dbReference type="PROSITE" id="PS51186">
    <property type="entry name" value="GNAT"/>
    <property type="match status" value="1"/>
</dbReference>
<name>A0ABW4JDW1_9BACL</name>
<dbReference type="Proteomes" id="UP001597079">
    <property type="component" value="Unassembled WGS sequence"/>
</dbReference>
<accession>A0ABW4JDW1</accession>
<keyword evidence="3" id="KW-1185">Reference proteome</keyword>
<dbReference type="EMBL" id="JBHUCX010000013">
    <property type="protein sequence ID" value="MFD1673806.1"/>
    <property type="molecule type" value="Genomic_DNA"/>
</dbReference>
<keyword evidence="2" id="KW-0808">Transferase</keyword>
<dbReference type="GO" id="GO:0016746">
    <property type="term" value="F:acyltransferase activity"/>
    <property type="evidence" value="ECO:0007669"/>
    <property type="project" value="UniProtKB-KW"/>
</dbReference>
<dbReference type="RefSeq" id="WP_377941353.1">
    <property type="nucleotide sequence ID" value="NZ_JBHUCX010000013.1"/>
</dbReference>
<dbReference type="PANTHER" id="PTHR37817">
    <property type="entry name" value="N-ACETYLTRANSFERASE EIS"/>
    <property type="match status" value="1"/>
</dbReference>
<sequence length="329" mass="36590">MAATFHIRSEEVADYAYIAETHARAFSRDGAIGEVPMVAVHRHRRSFDPDLALVAELGGQVVGHVLFTPHVVHVGGESMHAVLLSPISVHPEHQNKGIGSGLIEEGLKRAKEKGYVFSFLLGHKTYYPRFGYRKGMFGICRINIALSDIDRISSCTPDNVCERPVQASDIPLLREMWSHWYGSVDLAIEPTDSIIDWVSIARNVRASVMTQDETVIGYVRYQTENPADIQLFLSKDEEATSTILCYLRSRVKAALASDNPLVLSLQVHPDSSGAKNNITVPFQVEMNRWDSCMIRILADNPSIEAYCDGVDAELRPHGLVVWPGEFTLC</sequence>
<feature type="domain" description="N-acetyltransferase" evidence="1">
    <location>
        <begin position="5"/>
        <end position="153"/>
    </location>
</feature>
<dbReference type="Pfam" id="PF13527">
    <property type="entry name" value="Acetyltransf_9"/>
    <property type="match status" value="1"/>
</dbReference>
<dbReference type="InterPro" id="IPR000182">
    <property type="entry name" value="GNAT_dom"/>
</dbReference>
<comment type="caution">
    <text evidence="2">The sequence shown here is derived from an EMBL/GenBank/DDBJ whole genome shotgun (WGS) entry which is preliminary data.</text>
</comment>
<dbReference type="CDD" id="cd04301">
    <property type="entry name" value="NAT_SF"/>
    <property type="match status" value="1"/>
</dbReference>
<organism evidence="2 3">
    <name type="scientific">Alicyclobacillus fodiniaquatilis</name>
    <dbReference type="NCBI Taxonomy" id="1661150"/>
    <lineage>
        <taxon>Bacteria</taxon>
        <taxon>Bacillati</taxon>
        <taxon>Bacillota</taxon>
        <taxon>Bacilli</taxon>
        <taxon>Bacillales</taxon>
        <taxon>Alicyclobacillaceae</taxon>
        <taxon>Alicyclobacillus</taxon>
    </lineage>
</organism>
<evidence type="ECO:0000259" key="1">
    <source>
        <dbReference type="PROSITE" id="PS51186"/>
    </source>
</evidence>
<dbReference type="InterPro" id="IPR016181">
    <property type="entry name" value="Acyl_CoA_acyltransferase"/>
</dbReference>
<dbReference type="Gene3D" id="3.40.630.30">
    <property type="match status" value="1"/>
</dbReference>
<dbReference type="SUPFAM" id="SSF55729">
    <property type="entry name" value="Acyl-CoA N-acyltransferases (Nat)"/>
    <property type="match status" value="1"/>
</dbReference>
<dbReference type="InterPro" id="IPR051554">
    <property type="entry name" value="Acetyltransferase_Eis"/>
</dbReference>